<sequence length="247" mass="28949">MEGKNYQLNAENSKNSNTENVWNSDFDTVKTFINEINFEPSDSKLLDFYVDKYDLTKNQEQDMDYDTGYYFEFEQFDGSMVNMNFEEKDGLRVLTQALISSSDKNHSLDFLEEFVPKGYKVLLEARSGKECMLSRPKVIILNPWFLNSIGGRLVALHEIGHAVNYRKMPRDRKDIVDGINVIDSLEREDSAWQEAKAMIEIAKEKGINILPDWFNDFEQNNFINECLIEHRYDVGGLSKDIKRRRYY</sequence>
<dbReference type="EMBL" id="LBVV01000010">
    <property type="protein sequence ID" value="KKQ94429.1"/>
    <property type="molecule type" value="Genomic_DNA"/>
</dbReference>
<evidence type="ECO:0000313" key="1">
    <source>
        <dbReference type="EMBL" id="KKQ94429.1"/>
    </source>
</evidence>
<name>A0A0G0P8G3_UNCC2</name>
<reference evidence="1 2" key="1">
    <citation type="journal article" date="2015" name="Nature">
        <title>rRNA introns, odd ribosomes, and small enigmatic genomes across a large radiation of phyla.</title>
        <authorList>
            <person name="Brown C.T."/>
            <person name="Hug L.A."/>
            <person name="Thomas B.C."/>
            <person name="Sharon I."/>
            <person name="Castelle C.J."/>
            <person name="Singh A."/>
            <person name="Wilkins M.J."/>
            <person name="Williams K.H."/>
            <person name="Banfield J.F."/>
        </authorList>
    </citation>
    <scope>NUCLEOTIDE SEQUENCE [LARGE SCALE GENOMIC DNA]</scope>
</reference>
<accession>A0A0G0P8G3</accession>
<dbReference type="AlphaFoldDB" id="A0A0G0P8G3"/>
<proteinExistence type="predicted"/>
<protein>
    <submittedName>
        <fullName evidence="1">Uncharacterized protein</fullName>
    </submittedName>
</protein>
<comment type="caution">
    <text evidence="1">The sequence shown here is derived from an EMBL/GenBank/DDBJ whole genome shotgun (WGS) entry which is preliminary data.</text>
</comment>
<evidence type="ECO:0000313" key="2">
    <source>
        <dbReference type="Proteomes" id="UP000034207"/>
    </source>
</evidence>
<dbReference type="Proteomes" id="UP000034207">
    <property type="component" value="Unassembled WGS sequence"/>
</dbReference>
<organism evidence="1 2">
    <name type="scientific">candidate division CPR2 bacterium GW2011_GWC2_39_10</name>
    <dbReference type="NCBI Taxonomy" id="1618345"/>
    <lineage>
        <taxon>Bacteria</taxon>
        <taxon>Bacteria division CPR2</taxon>
    </lineage>
</organism>
<gene>
    <name evidence="1" type="ORF">UT18_C0010G0001</name>
</gene>